<protein>
    <recommendedName>
        <fullName evidence="4">Ribosomal RNA-processing protein 8</fullName>
    </recommendedName>
</protein>
<evidence type="ECO:0000313" key="13">
    <source>
        <dbReference type="Proteomes" id="UP000054843"/>
    </source>
</evidence>
<evidence type="ECO:0000256" key="6">
    <source>
        <dbReference type="ARBA" id="ARBA00022603"/>
    </source>
</evidence>
<sequence>MGKSKNKYKHLAGLDRNTKLLLQTGVLKERPPGIPFPVRGKKNNSKRNLRKQKAGTVDCTEEIPKKASVNDVVLQKKDGKQHFLNVINQKNCNEISMPSSETSTISLKVERNRNKRLTNDDVKSEEDFVSPMGKQNNRFDFSSQLSNANRSGNSEAQLLVNSKARKQQRKLNLKTRLCSKLQGSYFRWINEMLYTSSSEEVAKLFSEDPHSFAKYHEGYELQVSKWPVNPLDMLVNWFQKKPKTWTVSDMGCGSAKLQSLIKQKVYSFDFVALNPNVIACDMSHVPLSDENVDVCIFSLSLMGSNIADYILESNRILRINSILIIIEILSRFQSLRRFRKSVENFVYKAPGQANGKIIEATSAGAWQDGAQALSNDNAHSFAKTLEHVVGNDNNIKFLAYNNAPPGVPNINTKSNSKGVIILATNADAAAWIVHTVPGFPTAKTAYSWPVAENARGHLLICLTISESQINAIAASLLLVQPIIHYNDIPKTETAALPYFNKLAEGKIPTLPPFTSRQTIRTQDAGSPVTVHIYSKSESSKYEIYKKILVKALKKTIKVWSKRDSILKGDCRGLQRHIRLIKSPAVVVDHNTNLEADITNWAVSDPGNIFCHIDKPYFKNQSREPVLAVCIENNDIFARFDAIAAQLENLTK</sequence>
<dbReference type="AlphaFoldDB" id="A0A0V1N1B9"/>
<dbReference type="GO" id="GO:0008168">
    <property type="term" value="F:methyltransferase activity"/>
    <property type="evidence" value="ECO:0007669"/>
    <property type="project" value="UniProtKB-KW"/>
</dbReference>
<dbReference type="InterPro" id="IPR029063">
    <property type="entry name" value="SAM-dependent_MTases_sf"/>
</dbReference>
<dbReference type="FunFam" id="1.10.10.2150:FF:000001">
    <property type="entry name" value="Ribosomal RNA-processing protein 8"/>
    <property type="match status" value="1"/>
</dbReference>
<dbReference type="GO" id="GO:0046015">
    <property type="term" value="P:regulation of transcription by glucose"/>
    <property type="evidence" value="ECO:0007669"/>
    <property type="project" value="TreeGrafter"/>
</dbReference>
<comment type="subcellular location">
    <subcellularLocation>
        <location evidence="1">Nucleus</location>
        <location evidence="1">Nucleolus</location>
    </subcellularLocation>
</comment>
<evidence type="ECO:0000313" key="12">
    <source>
        <dbReference type="EMBL" id="KRZ77810.1"/>
    </source>
</evidence>
<organism evidence="12 13">
    <name type="scientific">Trichinella papuae</name>
    <dbReference type="NCBI Taxonomy" id="268474"/>
    <lineage>
        <taxon>Eukaryota</taxon>
        <taxon>Metazoa</taxon>
        <taxon>Ecdysozoa</taxon>
        <taxon>Nematoda</taxon>
        <taxon>Enoplea</taxon>
        <taxon>Dorylaimia</taxon>
        <taxon>Trichinellida</taxon>
        <taxon>Trichinellidae</taxon>
        <taxon>Trichinella</taxon>
    </lineage>
</organism>
<evidence type="ECO:0000256" key="7">
    <source>
        <dbReference type="ARBA" id="ARBA00022679"/>
    </source>
</evidence>
<evidence type="ECO:0000256" key="2">
    <source>
        <dbReference type="ARBA" id="ARBA00006301"/>
    </source>
</evidence>
<keyword evidence="8" id="KW-0949">S-adenosyl-L-methionine</keyword>
<dbReference type="Gene3D" id="3.40.50.150">
    <property type="entry name" value="Vaccinia Virus protein VP39"/>
    <property type="match status" value="1"/>
</dbReference>
<dbReference type="PANTHER" id="PTHR12787:SF0">
    <property type="entry name" value="RIBOSOMAL RNA-PROCESSING PROTEIN 8"/>
    <property type="match status" value="1"/>
</dbReference>
<comment type="similarity">
    <text evidence="3">Belongs to the DNase II family.</text>
</comment>
<keyword evidence="7" id="KW-0808">Transferase</keyword>
<evidence type="ECO:0000256" key="11">
    <source>
        <dbReference type="SAM" id="MobiDB-lite"/>
    </source>
</evidence>
<evidence type="ECO:0000256" key="4">
    <source>
        <dbReference type="ARBA" id="ARBA00020203"/>
    </source>
</evidence>
<feature type="compositionally biased region" description="Basic residues" evidence="11">
    <location>
        <begin position="39"/>
        <end position="53"/>
    </location>
</feature>
<proteinExistence type="inferred from homology"/>
<dbReference type="GO" id="GO:0004531">
    <property type="term" value="F:deoxyribonuclease II activity"/>
    <property type="evidence" value="ECO:0007669"/>
    <property type="project" value="InterPro"/>
</dbReference>
<keyword evidence="5" id="KW-0698">rRNA processing</keyword>
<dbReference type="SUPFAM" id="SSF53335">
    <property type="entry name" value="S-adenosyl-L-methionine-dependent methyltransferases"/>
    <property type="match status" value="1"/>
</dbReference>
<evidence type="ECO:0000256" key="1">
    <source>
        <dbReference type="ARBA" id="ARBA00004604"/>
    </source>
</evidence>
<gene>
    <name evidence="12" type="primary">Rrp8</name>
    <name evidence="12" type="ORF">T10_421</name>
</gene>
<comment type="similarity">
    <text evidence="2">Belongs to the methyltransferase superfamily. RRP8 family.</text>
</comment>
<dbReference type="GO" id="GO:0006364">
    <property type="term" value="P:rRNA processing"/>
    <property type="evidence" value="ECO:0007669"/>
    <property type="project" value="UniProtKB-KW"/>
</dbReference>
<keyword evidence="6" id="KW-0489">Methyltransferase</keyword>
<dbReference type="Pfam" id="PF05148">
    <property type="entry name" value="Methyltransf_8"/>
    <property type="match status" value="1"/>
</dbReference>
<keyword evidence="10" id="KW-0539">Nucleus</keyword>
<evidence type="ECO:0000256" key="9">
    <source>
        <dbReference type="ARBA" id="ARBA00022801"/>
    </source>
</evidence>
<feature type="region of interest" description="Disordered" evidence="11">
    <location>
        <begin position="31"/>
        <end position="53"/>
    </location>
</feature>
<dbReference type="GO" id="GO:0032259">
    <property type="term" value="P:methylation"/>
    <property type="evidence" value="ECO:0007669"/>
    <property type="project" value="UniProtKB-KW"/>
</dbReference>
<dbReference type="GO" id="GO:0000183">
    <property type="term" value="P:rDNA heterochromatin formation"/>
    <property type="evidence" value="ECO:0007669"/>
    <property type="project" value="TreeGrafter"/>
</dbReference>
<dbReference type="PANTHER" id="PTHR12787">
    <property type="entry name" value="RIBOSOMAL RNA-PROCESSING PROTEIN 8"/>
    <property type="match status" value="1"/>
</dbReference>
<dbReference type="Proteomes" id="UP000054843">
    <property type="component" value="Unassembled WGS sequence"/>
</dbReference>
<keyword evidence="9" id="KW-0378">Hydrolase</keyword>
<keyword evidence="13" id="KW-1185">Reference proteome</keyword>
<dbReference type="InterPro" id="IPR004947">
    <property type="entry name" value="DNase_II"/>
</dbReference>
<dbReference type="InterPro" id="IPR042036">
    <property type="entry name" value="RRP8_N"/>
</dbReference>
<evidence type="ECO:0000256" key="5">
    <source>
        <dbReference type="ARBA" id="ARBA00022552"/>
    </source>
</evidence>
<dbReference type="GO" id="GO:0033553">
    <property type="term" value="C:rDNA heterochromatin"/>
    <property type="evidence" value="ECO:0007669"/>
    <property type="project" value="TreeGrafter"/>
</dbReference>
<feature type="non-terminal residue" evidence="12">
    <location>
        <position position="651"/>
    </location>
</feature>
<evidence type="ECO:0000256" key="8">
    <source>
        <dbReference type="ARBA" id="ARBA00022691"/>
    </source>
</evidence>
<dbReference type="GO" id="GO:0005677">
    <property type="term" value="C:chromatin silencing complex"/>
    <property type="evidence" value="ECO:0007669"/>
    <property type="project" value="TreeGrafter"/>
</dbReference>
<accession>A0A0V1N1B9</accession>
<dbReference type="Gene3D" id="1.10.10.2150">
    <property type="entry name" value="Ribosomal RNA-processing protein 8, N-terminal domain"/>
    <property type="match status" value="1"/>
</dbReference>
<reference evidence="12 13" key="1">
    <citation type="submission" date="2015-01" db="EMBL/GenBank/DDBJ databases">
        <title>Evolution of Trichinella species and genotypes.</title>
        <authorList>
            <person name="Korhonen P.K."/>
            <person name="Edoardo P."/>
            <person name="Giuseppe L.R."/>
            <person name="Gasser R.B."/>
        </authorList>
    </citation>
    <scope>NUCLEOTIDE SEQUENCE [LARGE SCALE GENOMIC DNA]</scope>
    <source>
        <strain evidence="12">ISS1980</strain>
    </source>
</reference>
<evidence type="ECO:0000256" key="3">
    <source>
        <dbReference type="ARBA" id="ARBA00007527"/>
    </source>
</evidence>
<name>A0A0V1N1B9_9BILA</name>
<dbReference type="InterPro" id="IPR007823">
    <property type="entry name" value="RRP8"/>
</dbReference>
<evidence type="ECO:0000256" key="10">
    <source>
        <dbReference type="ARBA" id="ARBA00023242"/>
    </source>
</evidence>
<dbReference type="EMBL" id="JYDO01000016">
    <property type="protein sequence ID" value="KRZ77810.1"/>
    <property type="molecule type" value="Genomic_DNA"/>
</dbReference>
<dbReference type="GO" id="GO:0042149">
    <property type="term" value="P:cellular response to glucose starvation"/>
    <property type="evidence" value="ECO:0007669"/>
    <property type="project" value="TreeGrafter"/>
</dbReference>
<dbReference type="Pfam" id="PF03265">
    <property type="entry name" value="DNase_II"/>
    <property type="match status" value="1"/>
</dbReference>
<dbReference type="GO" id="GO:0005730">
    <property type="term" value="C:nucleolus"/>
    <property type="evidence" value="ECO:0007669"/>
    <property type="project" value="UniProtKB-SubCell"/>
</dbReference>
<comment type="caution">
    <text evidence="12">The sequence shown here is derived from an EMBL/GenBank/DDBJ whole genome shotgun (WGS) entry which is preliminary data.</text>
</comment>